<dbReference type="PROSITE" id="PS00178">
    <property type="entry name" value="AA_TRNA_LIGASE_I"/>
    <property type="match status" value="1"/>
</dbReference>
<comment type="cofactor">
    <cofactor evidence="14">
        <name>Zn(2+)</name>
        <dbReference type="ChEBI" id="CHEBI:29105"/>
    </cofactor>
    <text evidence="14">Binds 1 zinc ion per subunit.</text>
</comment>
<keyword evidence="8 14" id="KW-0862">Zinc</keyword>
<dbReference type="InterPro" id="IPR001412">
    <property type="entry name" value="aa-tRNA-synth_I_CS"/>
</dbReference>
<comment type="function">
    <text evidence="12 14">Catalyzes the attachment of isoleucine to tRNA(Ile). As IleRS can inadvertently accommodate and process structurally similar amino acids such as valine, to avoid such errors it has two additional distinct tRNA(Ile)-dependent editing activities. One activity is designated as 'pretransfer' editing and involves the hydrolysis of activated Val-AMP. The other activity is designated 'posttransfer' editing and involves deacylation of mischarged Val-tRNA(Ile).</text>
</comment>
<dbReference type="GO" id="GO:0008270">
    <property type="term" value="F:zinc ion binding"/>
    <property type="evidence" value="ECO:0007669"/>
    <property type="project" value="UniProtKB-UniRule"/>
</dbReference>
<dbReference type="InterPro" id="IPR023585">
    <property type="entry name" value="Ile-tRNA-ligase_type1"/>
</dbReference>
<evidence type="ECO:0000256" key="8">
    <source>
        <dbReference type="ARBA" id="ARBA00022833"/>
    </source>
</evidence>
<evidence type="ECO:0000256" key="1">
    <source>
        <dbReference type="ARBA" id="ARBA00004496"/>
    </source>
</evidence>
<dbReference type="GO" id="GO:0006428">
    <property type="term" value="P:isoleucyl-tRNA aminoacylation"/>
    <property type="evidence" value="ECO:0007669"/>
    <property type="project" value="UniProtKB-UniRule"/>
</dbReference>
<evidence type="ECO:0000256" key="13">
    <source>
        <dbReference type="ARBA" id="ARBA00048359"/>
    </source>
</evidence>
<dbReference type="GO" id="GO:0004822">
    <property type="term" value="F:isoleucine-tRNA ligase activity"/>
    <property type="evidence" value="ECO:0007669"/>
    <property type="project" value="UniProtKB-UniRule"/>
</dbReference>
<dbReference type="GO" id="GO:0000049">
    <property type="term" value="F:tRNA binding"/>
    <property type="evidence" value="ECO:0007669"/>
    <property type="project" value="InterPro"/>
</dbReference>
<evidence type="ECO:0000256" key="5">
    <source>
        <dbReference type="ARBA" id="ARBA00022598"/>
    </source>
</evidence>
<comment type="similarity">
    <text evidence="2 14">Belongs to the class-I aminoacyl-tRNA synthetase family. IleS type 1 subfamily.</text>
</comment>
<dbReference type="PRINTS" id="PR00984">
    <property type="entry name" value="TRNASYNTHILE"/>
</dbReference>
<evidence type="ECO:0000256" key="4">
    <source>
        <dbReference type="ARBA" id="ARBA00022490"/>
    </source>
</evidence>
<dbReference type="SUPFAM" id="SSF47323">
    <property type="entry name" value="Anticodon-binding domain of a subclass of class I aminoacyl-tRNA synthetases"/>
    <property type="match status" value="1"/>
</dbReference>
<dbReference type="HAMAP" id="MF_02002">
    <property type="entry name" value="Ile_tRNA_synth_type1"/>
    <property type="match status" value="1"/>
</dbReference>
<sequence length="942" mass="106509">MRIENKVTDYKKTLNLPTTDFPMRGNLNKREPEMLKAWEDAGLYQKMREHAAGRPRFTLHDGPPYANGKIHIGHAVNKILKDIITKSKTLSGFDAPYIPGWDCHGLPIELQVEKKVGKVGTKVDAAKFREICRKYANEQVKLQKADFKRLGVLGDWDKPYLTMDFETEADIVRSLGRIVANGHLRKGEKPVHWCVDCGSALAEAEVEYQDKTSFAIDVRFTVANQDDLLKRCTDAKGEGDASVVIWTTTPWTLPANQAVALHAELEYVIVQAGNERIILADALHADVLERAGIEEFSILGRCVGADLEGMQLQHPFYDRQVPVILGEHVTTDAGTGAVHTAPGHGQEDFVVGQQYDLPIDNPVGSDGNFLPGTEIFAGENVQKANPHVLEVLEEQGKLFHHDKLRHSYPHCWRHKTPLIFRATPQWFISMDQTHLREQVMDSIETVEWLPDWGKARIKGMVENSPDWCISRQRTWGVPIPLFVHKENGHLHPRTDELFEEIAVRIDAKGIEAWFSLDPAEVLGDEAEDYDKISDTLDVWFDSGVTHASVIERREELELPADLYLEGSDQHRGWFQSSLKTAIAMRGEAPYKTVLTHGFTVDAEGKKMSKSVGNIIEPQKINNKFGADILRFWAASSDYSREMTVSDEIIKRTADGYRRIRNTARYLLANLSDFDPVTDIVAYKDLLALDQWAMSQAAKSQTKILEAYDTYQFHLVTQEILRFCTTDMSSLFLDITKDRQYTMKADSLPRRSAQTASYHILQAMIRWLAPILTFTAEELWQHVPGNKADYVLFTQWYDQLDELADDAVIADSDWQHIFAVREGISKELEKLRVADEIGSSLDADVTVYASGEQYAALANLQEELRFVLITSGATVEETAEQPVNAEPVEGVDKVWVVASVSAHEKCVRCWHHREDVGTNEEHPELCHRCVENVAEEGEARHYA</sequence>
<feature type="binding site" evidence="14">
    <location>
        <position position="928"/>
    </location>
    <ligand>
        <name>Zn(2+)</name>
        <dbReference type="ChEBI" id="CHEBI:29105"/>
    </ligand>
</feature>
<comment type="domain">
    <text evidence="14">IleRS has two distinct active sites: one for aminoacylation and one for editing. The misactivated valine is translocated from the active site to the editing site, which sterically excludes the correctly activated isoleucine. The single editing site contains two valyl binding pockets, one specific for each substrate (Val-AMP or Val-tRNA(Ile)).</text>
</comment>
<feature type="binding site" evidence="14">
    <location>
        <position position="565"/>
    </location>
    <ligand>
        <name>L-isoleucyl-5'-AMP</name>
        <dbReference type="ChEBI" id="CHEBI:178002"/>
    </ligand>
</feature>
<evidence type="ECO:0000256" key="7">
    <source>
        <dbReference type="ARBA" id="ARBA00022741"/>
    </source>
</evidence>
<feature type="binding site" evidence="14">
    <location>
        <position position="908"/>
    </location>
    <ligand>
        <name>Zn(2+)</name>
        <dbReference type="ChEBI" id="CHEBI:29105"/>
    </ligand>
</feature>
<evidence type="ECO:0000256" key="11">
    <source>
        <dbReference type="ARBA" id="ARBA00023146"/>
    </source>
</evidence>
<keyword evidence="10 14" id="KW-0648">Protein biosynthesis</keyword>
<comment type="subunit">
    <text evidence="3 14">Monomer.</text>
</comment>
<keyword evidence="7 14" id="KW-0547">Nucleotide-binding</keyword>
<organism evidence="18">
    <name type="scientific">uncultured Thiotrichaceae bacterium</name>
    <dbReference type="NCBI Taxonomy" id="298394"/>
    <lineage>
        <taxon>Bacteria</taxon>
        <taxon>Pseudomonadati</taxon>
        <taxon>Pseudomonadota</taxon>
        <taxon>Gammaproteobacteria</taxon>
        <taxon>Thiotrichales</taxon>
        <taxon>Thiotrichaceae</taxon>
        <taxon>environmental samples</taxon>
    </lineage>
</organism>
<evidence type="ECO:0000256" key="14">
    <source>
        <dbReference type="HAMAP-Rule" id="MF_02002"/>
    </source>
</evidence>
<keyword evidence="6 14" id="KW-0479">Metal-binding</keyword>
<dbReference type="Gene3D" id="3.40.50.620">
    <property type="entry name" value="HUPs"/>
    <property type="match status" value="2"/>
</dbReference>
<comment type="subcellular location">
    <subcellularLocation>
        <location evidence="1 14">Cytoplasm</location>
    </subcellularLocation>
</comment>
<dbReference type="InterPro" id="IPR010663">
    <property type="entry name" value="Znf_FPG/IleRS"/>
</dbReference>
<dbReference type="InterPro" id="IPR009008">
    <property type="entry name" value="Val/Leu/Ile-tRNA-synth_edit"/>
</dbReference>
<feature type="binding site" evidence="14">
    <location>
        <position position="609"/>
    </location>
    <ligand>
        <name>ATP</name>
        <dbReference type="ChEBI" id="CHEBI:30616"/>
    </ligand>
</feature>
<dbReference type="InterPro" id="IPR013155">
    <property type="entry name" value="M/V/L/I-tRNA-synth_anticd-bd"/>
</dbReference>
<gene>
    <name evidence="14" type="primary">ileS</name>
    <name evidence="18" type="ORF">HELGO_WM35617</name>
</gene>
<evidence type="ECO:0000256" key="6">
    <source>
        <dbReference type="ARBA" id="ARBA00022723"/>
    </source>
</evidence>
<feature type="domain" description="Methionyl/Valyl/Leucyl/Isoleucyl-tRNA synthetase anticodon-binding" evidence="17">
    <location>
        <begin position="689"/>
        <end position="845"/>
    </location>
</feature>
<evidence type="ECO:0000256" key="3">
    <source>
        <dbReference type="ARBA" id="ARBA00011245"/>
    </source>
</evidence>
<dbReference type="GO" id="GO:0005829">
    <property type="term" value="C:cytosol"/>
    <property type="evidence" value="ECO:0007669"/>
    <property type="project" value="TreeGrafter"/>
</dbReference>
<dbReference type="SUPFAM" id="SSF50677">
    <property type="entry name" value="ValRS/IleRS/LeuRS editing domain"/>
    <property type="match status" value="1"/>
</dbReference>
<dbReference type="PANTHER" id="PTHR42765:SF1">
    <property type="entry name" value="ISOLEUCINE--TRNA LIGASE, MITOCHONDRIAL"/>
    <property type="match status" value="1"/>
</dbReference>
<dbReference type="Pfam" id="PF08264">
    <property type="entry name" value="Anticodon_1"/>
    <property type="match status" value="1"/>
</dbReference>
<dbReference type="EC" id="6.1.1.5" evidence="14"/>
<dbReference type="InterPro" id="IPR033708">
    <property type="entry name" value="Anticodon_Ile_BEm"/>
</dbReference>
<dbReference type="InterPro" id="IPR002300">
    <property type="entry name" value="aa-tRNA-synth_Ia"/>
</dbReference>
<feature type="domain" description="Zinc finger FPG/IleRS-type" evidence="16">
    <location>
        <begin position="903"/>
        <end position="930"/>
    </location>
</feature>
<comment type="catalytic activity">
    <reaction evidence="13 14">
        <text>tRNA(Ile) + L-isoleucine + ATP = L-isoleucyl-tRNA(Ile) + AMP + diphosphate</text>
        <dbReference type="Rhea" id="RHEA:11060"/>
        <dbReference type="Rhea" id="RHEA-COMP:9666"/>
        <dbReference type="Rhea" id="RHEA-COMP:9695"/>
        <dbReference type="ChEBI" id="CHEBI:30616"/>
        <dbReference type="ChEBI" id="CHEBI:33019"/>
        <dbReference type="ChEBI" id="CHEBI:58045"/>
        <dbReference type="ChEBI" id="CHEBI:78442"/>
        <dbReference type="ChEBI" id="CHEBI:78528"/>
        <dbReference type="ChEBI" id="CHEBI:456215"/>
        <dbReference type="EC" id="6.1.1.5"/>
    </reaction>
</comment>
<dbReference type="PANTHER" id="PTHR42765">
    <property type="entry name" value="SOLEUCYL-TRNA SYNTHETASE"/>
    <property type="match status" value="1"/>
</dbReference>
<dbReference type="InterPro" id="IPR002301">
    <property type="entry name" value="Ile-tRNA-ligase"/>
</dbReference>
<feature type="binding site" evidence="14">
    <location>
        <position position="925"/>
    </location>
    <ligand>
        <name>Zn(2+)</name>
        <dbReference type="ChEBI" id="CHEBI:29105"/>
    </ligand>
</feature>
<keyword evidence="9 14" id="KW-0067">ATP-binding</keyword>
<dbReference type="FunFam" id="1.10.730.20:FF:000001">
    <property type="entry name" value="Isoleucine--tRNA ligase"/>
    <property type="match status" value="1"/>
</dbReference>
<evidence type="ECO:0000256" key="2">
    <source>
        <dbReference type="ARBA" id="ARBA00006887"/>
    </source>
</evidence>
<keyword evidence="5 14" id="KW-0436">Ligase</keyword>
<dbReference type="InterPro" id="IPR009080">
    <property type="entry name" value="tRNAsynth_Ia_anticodon-bd"/>
</dbReference>
<dbReference type="AlphaFoldDB" id="A0A6S6T6H2"/>
<evidence type="ECO:0000259" key="16">
    <source>
        <dbReference type="Pfam" id="PF06827"/>
    </source>
</evidence>
<protein>
    <recommendedName>
        <fullName evidence="14">Isoleucine--tRNA ligase</fullName>
        <ecNumber evidence="14">6.1.1.5</ecNumber>
    </recommendedName>
    <alternativeName>
        <fullName evidence="14">Isoleucyl-tRNA synthetase</fullName>
        <shortName evidence="14">IleRS</shortName>
    </alternativeName>
</protein>
<reference evidence="18" key="1">
    <citation type="submission" date="2020-01" db="EMBL/GenBank/DDBJ databases">
        <authorList>
            <person name="Meier V. D."/>
            <person name="Meier V D."/>
        </authorList>
    </citation>
    <scope>NUCLEOTIDE SEQUENCE</scope>
    <source>
        <strain evidence="18">HLG_WM_MAG_07</strain>
    </source>
</reference>
<proteinExistence type="inferred from homology"/>
<accession>A0A6S6T6H2</accession>
<dbReference type="CDD" id="cd00818">
    <property type="entry name" value="IleRS_core"/>
    <property type="match status" value="1"/>
</dbReference>
<evidence type="ECO:0000259" key="15">
    <source>
        <dbReference type="Pfam" id="PF00133"/>
    </source>
</evidence>
<dbReference type="EMBL" id="CACVAY010000044">
    <property type="protein sequence ID" value="CAA6810476.1"/>
    <property type="molecule type" value="Genomic_DNA"/>
</dbReference>
<dbReference type="Pfam" id="PF06827">
    <property type="entry name" value="zf-FPG_IleRS"/>
    <property type="match status" value="1"/>
</dbReference>
<dbReference type="SUPFAM" id="SSF52374">
    <property type="entry name" value="Nucleotidylyl transferase"/>
    <property type="match status" value="1"/>
</dbReference>
<feature type="short sequence motif" description="'KMSKS' region" evidence="14">
    <location>
        <begin position="606"/>
        <end position="610"/>
    </location>
</feature>
<evidence type="ECO:0000256" key="9">
    <source>
        <dbReference type="ARBA" id="ARBA00022840"/>
    </source>
</evidence>
<dbReference type="FunFam" id="3.40.50.620:FF:000042">
    <property type="entry name" value="Isoleucine--tRNA ligase"/>
    <property type="match status" value="1"/>
</dbReference>
<evidence type="ECO:0000256" key="10">
    <source>
        <dbReference type="ARBA" id="ARBA00022917"/>
    </source>
</evidence>
<feature type="binding site" evidence="14">
    <location>
        <position position="905"/>
    </location>
    <ligand>
        <name>Zn(2+)</name>
        <dbReference type="ChEBI" id="CHEBI:29105"/>
    </ligand>
</feature>
<dbReference type="Gene3D" id="1.10.730.20">
    <property type="match status" value="1"/>
</dbReference>
<dbReference type="FunFam" id="3.40.50.620:FF:000048">
    <property type="entry name" value="Isoleucine--tRNA ligase"/>
    <property type="match status" value="1"/>
</dbReference>
<dbReference type="InterPro" id="IPR014729">
    <property type="entry name" value="Rossmann-like_a/b/a_fold"/>
</dbReference>
<feature type="domain" description="Aminoacyl-tRNA synthetase class Ia" evidence="15">
    <location>
        <begin position="34"/>
        <end position="644"/>
    </location>
</feature>
<name>A0A6S6T6H2_9GAMM</name>
<dbReference type="CDD" id="cd07960">
    <property type="entry name" value="Anticodon_Ia_Ile_BEm"/>
    <property type="match status" value="1"/>
</dbReference>
<dbReference type="GO" id="GO:0002161">
    <property type="term" value="F:aminoacyl-tRNA deacylase activity"/>
    <property type="evidence" value="ECO:0007669"/>
    <property type="project" value="InterPro"/>
</dbReference>
<evidence type="ECO:0000313" key="18">
    <source>
        <dbReference type="EMBL" id="CAA6810476.1"/>
    </source>
</evidence>
<evidence type="ECO:0000256" key="12">
    <source>
        <dbReference type="ARBA" id="ARBA00025217"/>
    </source>
</evidence>
<dbReference type="Pfam" id="PF00133">
    <property type="entry name" value="tRNA-synt_1"/>
    <property type="match status" value="1"/>
</dbReference>
<keyword evidence="4 14" id="KW-0963">Cytoplasm</keyword>
<dbReference type="GO" id="GO:0005524">
    <property type="term" value="F:ATP binding"/>
    <property type="evidence" value="ECO:0007669"/>
    <property type="project" value="UniProtKB-UniRule"/>
</dbReference>
<feature type="short sequence motif" description="'HIGH' region" evidence="14">
    <location>
        <begin position="64"/>
        <end position="74"/>
    </location>
</feature>
<keyword evidence="11 14" id="KW-0030">Aminoacyl-tRNA synthetase</keyword>
<dbReference type="InterPro" id="IPR050081">
    <property type="entry name" value="Ile-tRNA_ligase"/>
</dbReference>
<dbReference type="NCBIfam" id="TIGR00392">
    <property type="entry name" value="ileS"/>
    <property type="match status" value="1"/>
</dbReference>
<evidence type="ECO:0000259" key="17">
    <source>
        <dbReference type="Pfam" id="PF08264"/>
    </source>
</evidence>